<evidence type="ECO:0000259" key="3">
    <source>
        <dbReference type="PROSITE" id="PS50089"/>
    </source>
</evidence>
<dbReference type="AlphaFoldDB" id="A0A3D8RBU1"/>
<keyword evidence="5" id="KW-1185">Reference proteome</keyword>
<sequence length="282" mass="30188">MTQPDELDASVPEDIKVSSQPELIMPIPVGPDAVSALNAPRTAQAQQQNLSPQVHGLLEMNNGEALGEADMDLSNDNLDDFSDLSSVDRADFADFNPASVQFQPSSRDSTSSPRTQHRFLSSPSPRPGNQHIYEYDPPSSPEVASVSTGPYHPTSPPRTYTPSARPSSTLLSQADASAWHCCICTDRILLAREVGSSLPVGPARGSSAPAAVQAGLLEEPAWVHPCGHVLHAFCVGWWVGDMYPLGDGTGLGLGVRCPVCRVWIREVRCAGGSEVRLDVPVW</sequence>
<organism evidence="4 5">
    <name type="scientific">Coleophoma cylindrospora</name>
    <dbReference type="NCBI Taxonomy" id="1849047"/>
    <lineage>
        <taxon>Eukaryota</taxon>
        <taxon>Fungi</taxon>
        <taxon>Dikarya</taxon>
        <taxon>Ascomycota</taxon>
        <taxon>Pezizomycotina</taxon>
        <taxon>Leotiomycetes</taxon>
        <taxon>Helotiales</taxon>
        <taxon>Dermateaceae</taxon>
        <taxon>Coleophoma</taxon>
    </lineage>
</organism>
<keyword evidence="1" id="KW-0863">Zinc-finger</keyword>
<accession>A0A3D8RBU1</accession>
<dbReference type="InterPro" id="IPR013083">
    <property type="entry name" value="Znf_RING/FYVE/PHD"/>
</dbReference>
<gene>
    <name evidence="4" type="ORF">BP6252_08048</name>
</gene>
<evidence type="ECO:0000256" key="2">
    <source>
        <dbReference type="SAM" id="MobiDB-lite"/>
    </source>
</evidence>
<evidence type="ECO:0000256" key="1">
    <source>
        <dbReference type="PROSITE-ProRule" id="PRU00175"/>
    </source>
</evidence>
<dbReference type="Proteomes" id="UP000256645">
    <property type="component" value="Unassembled WGS sequence"/>
</dbReference>
<name>A0A3D8RBU1_9HELO</name>
<reference evidence="4 5" key="1">
    <citation type="journal article" date="2018" name="IMA Fungus">
        <title>IMA Genome-F 9: Draft genome sequence of Annulohypoxylon stygium, Aspergillus mulundensis, Berkeleyomyces basicola (syn. Thielaviopsis basicola), Ceratocystis smalleyi, two Cercospora beticola strains, Coleophoma cylindrospora, Fusarium fracticaudum, Phialophora cf. hyalina, and Morchella septimelata.</title>
        <authorList>
            <person name="Wingfield B.D."/>
            <person name="Bills G.F."/>
            <person name="Dong Y."/>
            <person name="Huang W."/>
            <person name="Nel W.J."/>
            <person name="Swalarsk-Parry B.S."/>
            <person name="Vaghefi N."/>
            <person name="Wilken P.M."/>
            <person name="An Z."/>
            <person name="de Beer Z.W."/>
            <person name="De Vos L."/>
            <person name="Chen L."/>
            <person name="Duong T.A."/>
            <person name="Gao Y."/>
            <person name="Hammerbacher A."/>
            <person name="Kikkert J.R."/>
            <person name="Li Y."/>
            <person name="Li H."/>
            <person name="Li K."/>
            <person name="Li Q."/>
            <person name="Liu X."/>
            <person name="Ma X."/>
            <person name="Naidoo K."/>
            <person name="Pethybridge S.J."/>
            <person name="Sun J."/>
            <person name="Steenkamp E.T."/>
            <person name="van der Nest M.A."/>
            <person name="van Wyk S."/>
            <person name="Wingfield M.J."/>
            <person name="Xiong C."/>
            <person name="Yue Q."/>
            <person name="Zhang X."/>
        </authorList>
    </citation>
    <scope>NUCLEOTIDE SEQUENCE [LARGE SCALE GENOMIC DNA]</scope>
    <source>
        <strain evidence="4 5">BP6252</strain>
    </source>
</reference>
<dbReference type="CDD" id="cd16448">
    <property type="entry name" value="RING-H2"/>
    <property type="match status" value="1"/>
</dbReference>
<feature type="region of interest" description="Disordered" evidence="2">
    <location>
        <begin position="95"/>
        <end position="167"/>
    </location>
</feature>
<protein>
    <recommendedName>
        <fullName evidence="3">RING-type domain-containing protein</fullName>
    </recommendedName>
</protein>
<dbReference type="GO" id="GO:0008270">
    <property type="term" value="F:zinc ion binding"/>
    <property type="evidence" value="ECO:0007669"/>
    <property type="project" value="UniProtKB-KW"/>
</dbReference>
<feature type="compositionally biased region" description="Low complexity" evidence="2">
    <location>
        <begin position="103"/>
        <end position="114"/>
    </location>
</feature>
<comment type="caution">
    <text evidence="4">The sequence shown here is derived from an EMBL/GenBank/DDBJ whole genome shotgun (WGS) entry which is preliminary data.</text>
</comment>
<dbReference type="EMBL" id="PDLM01000008">
    <property type="protein sequence ID" value="RDW71485.1"/>
    <property type="molecule type" value="Genomic_DNA"/>
</dbReference>
<evidence type="ECO:0000313" key="4">
    <source>
        <dbReference type="EMBL" id="RDW71485.1"/>
    </source>
</evidence>
<dbReference type="PROSITE" id="PS50089">
    <property type="entry name" value="ZF_RING_2"/>
    <property type="match status" value="1"/>
</dbReference>
<keyword evidence="1" id="KW-0479">Metal-binding</keyword>
<keyword evidence="1" id="KW-0862">Zinc</keyword>
<dbReference type="Gene3D" id="3.30.40.10">
    <property type="entry name" value="Zinc/RING finger domain, C3HC4 (zinc finger)"/>
    <property type="match status" value="1"/>
</dbReference>
<evidence type="ECO:0000313" key="5">
    <source>
        <dbReference type="Proteomes" id="UP000256645"/>
    </source>
</evidence>
<feature type="domain" description="RING-type" evidence="3">
    <location>
        <begin position="181"/>
        <end position="261"/>
    </location>
</feature>
<dbReference type="InterPro" id="IPR001841">
    <property type="entry name" value="Znf_RING"/>
</dbReference>
<feature type="compositionally biased region" description="Polar residues" evidence="2">
    <location>
        <begin position="157"/>
        <end position="167"/>
    </location>
</feature>
<proteinExistence type="predicted"/>
<dbReference type="SUPFAM" id="SSF57850">
    <property type="entry name" value="RING/U-box"/>
    <property type="match status" value="1"/>
</dbReference>